<feature type="transmembrane region" description="Helical" evidence="8">
    <location>
        <begin position="228"/>
        <end position="252"/>
    </location>
</feature>
<evidence type="ECO:0000256" key="6">
    <source>
        <dbReference type="ARBA" id="ARBA00023098"/>
    </source>
</evidence>
<keyword evidence="9" id="KW-1185">Reference proteome</keyword>
<proteinExistence type="predicted"/>
<evidence type="ECO:0000256" key="2">
    <source>
        <dbReference type="ARBA" id="ARBA00022064"/>
    </source>
</evidence>
<sequence length="284" mass="32958">MLRVENIGPWLHNRRTLYHIFLLIFQLFGAFVVAVVSPFLLRQFLLPSLVEYAIPLHFTFETCSDQLAGICSFPTAVVDFAVDNPKLSPGEYYEVSVEIILSESAVTSEVGIFQAVVEFADDLNIKRTFRRSCYAKKYRGLVYRISQEWWNLVCRTLFFPAHFFGLLTMLDDRKIKVSFTGRLVDSDLAKTAFLYVQLQNRFIEVESGELLFKARFGLFRFFLHDYPVISSLLIMCSTYFTCLIAIVLYWILQAFFVSFRHPNSNNNISAEEIERPSSRPKSWL</sequence>
<keyword evidence="3 8" id="KW-0812">Transmembrane</keyword>
<dbReference type="GO" id="GO:0140042">
    <property type="term" value="P:lipid droplet formation"/>
    <property type="evidence" value="ECO:0007669"/>
    <property type="project" value="UniProtKB-ARBA"/>
</dbReference>
<evidence type="ECO:0000256" key="4">
    <source>
        <dbReference type="ARBA" id="ARBA00022824"/>
    </source>
</evidence>
<name>A0A915Q4M0_9BILA</name>
<evidence type="ECO:0000256" key="7">
    <source>
        <dbReference type="ARBA" id="ARBA00023136"/>
    </source>
</evidence>
<dbReference type="AlphaFoldDB" id="A0A915Q4M0"/>
<dbReference type="PANTHER" id="PTHR21212">
    <property type="entry name" value="BERNARDINELLI-SEIP CONGENITAL LIPODYSTROPHY 2 HOMOLOG BSCL2 PROTEIN"/>
    <property type="match status" value="1"/>
</dbReference>
<evidence type="ECO:0000256" key="3">
    <source>
        <dbReference type="ARBA" id="ARBA00022692"/>
    </source>
</evidence>
<dbReference type="CDD" id="cd23995">
    <property type="entry name" value="Seipin_BSCL2_like"/>
    <property type="match status" value="1"/>
</dbReference>
<dbReference type="Proteomes" id="UP000887581">
    <property type="component" value="Unplaced"/>
</dbReference>
<dbReference type="PANTHER" id="PTHR21212:SF0">
    <property type="entry name" value="SEIPIN"/>
    <property type="match status" value="1"/>
</dbReference>
<evidence type="ECO:0000256" key="8">
    <source>
        <dbReference type="SAM" id="Phobius"/>
    </source>
</evidence>
<dbReference type="GO" id="GO:0006629">
    <property type="term" value="P:lipid metabolic process"/>
    <property type="evidence" value="ECO:0007669"/>
    <property type="project" value="UniProtKB-KW"/>
</dbReference>
<keyword evidence="5 8" id="KW-1133">Transmembrane helix</keyword>
<evidence type="ECO:0000313" key="9">
    <source>
        <dbReference type="Proteomes" id="UP000887581"/>
    </source>
</evidence>
<dbReference type="Pfam" id="PF06775">
    <property type="entry name" value="Seipin"/>
    <property type="match status" value="1"/>
</dbReference>
<protein>
    <recommendedName>
        <fullName evidence="2">Seipin</fullName>
    </recommendedName>
</protein>
<comment type="subcellular location">
    <subcellularLocation>
        <location evidence="1">Endoplasmic reticulum membrane</location>
        <topology evidence="1">Multi-pass membrane protein</topology>
    </subcellularLocation>
</comment>
<evidence type="ECO:0000256" key="5">
    <source>
        <dbReference type="ARBA" id="ARBA00022989"/>
    </source>
</evidence>
<dbReference type="WBParaSite" id="sdigi.contig958.g10053.t1">
    <property type="protein sequence ID" value="sdigi.contig958.g10053.t1"/>
    <property type="gene ID" value="sdigi.contig958.g10053"/>
</dbReference>
<accession>A0A915Q4M0</accession>
<organism evidence="9 10">
    <name type="scientific">Setaria digitata</name>
    <dbReference type="NCBI Taxonomy" id="48799"/>
    <lineage>
        <taxon>Eukaryota</taxon>
        <taxon>Metazoa</taxon>
        <taxon>Ecdysozoa</taxon>
        <taxon>Nematoda</taxon>
        <taxon>Chromadorea</taxon>
        <taxon>Rhabditida</taxon>
        <taxon>Spirurina</taxon>
        <taxon>Spiruromorpha</taxon>
        <taxon>Filarioidea</taxon>
        <taxon>Setariidae</taxon>
        <taxon>Setaria</taxon>
    </lineage>
</organism>
<keyword evidence="6" id="KW-0443">Lipid metabolism</keyword>
<dbReference type="InterPro" id="IPR009617">
    <property type="entry name" value="Seipin"/>
</dbReference>
<evidence type="ECO:0000313" key="10">
    <source>
        <dbReference type="WBParaSite" id="sdigi.contig958.g10053.t1"/>
    </source>
</evidence>
<dbReference type="GO" id="GO:0005789">
    <property type="term" value="C:endoplasmic reticulum membrane"/>
    <property type="evidence" value="ECO:0007669"/>
    <property type="project" value="UniProtKB-SubCell"/>
</dbReference>
<keyword evidence="4" id="KW-0256">Endoplasmic reticulum</keyword>
<reference evidence="10" key="1">
    <citation type="submission" date="2022-11" db="UniProtKB">
        <authorList>
            <consortium name="WormBaseParasite"/>
        </authorList>
    </citation>
    <scope>IDENTIFICATION</scope>
</reference>
<feature type="transmembrane region" description="Helical" evidence="8">
    <location>
        <begin position="20"/>
        <end position="41"/>
    </location>
</feature>
<keyword evidence="7 8" id="KW-0472">Membrane</keyword>
<evidence type="ECO:0000256" key="1">
    <source>
        <dbReference type="ARBA" id="ARBA00004477"/>
    </source>
</evidence>